<protein>
    <submittedName>
        <fullName evidence="1">Uncharacterized protein</fullName>
    </submittedName>
</protein>
<evidence type="ECO:0000313" key="1">
    <source>
        <dbReference type="EMBL" id="SEK67832.1"/>
    </source>
</evidence>
<name>A0A1H7J0V8_9SPHN</name>
<dbReference type="EMBL" id="FNZZ01000001">
    <property type="protein sequence ID" value="SEK67832.1"/>
    <property type="molecule type" value="Genomic_DNA"/>
</dbReference>
<sequence length="77" mass="8151">MEAVFFVMAIMGCGDASTACTEVRVDPVRYSTVQQCQAALPAALARNNDLSFPVISGTCRSNAPQWAKSSPKVATRG</sequence>
<proteinExistence type="predicted"/>
<reference evidence="2" key="1">
    <citation type="submission" date="2016-10" db="EMBL/GenBank/DDBJ databases">
        <authorList>
            <person name="Varghese N."/>
            <person name="Submissions S."/>
        </authorList>
    </citation>
    <scope>NUCLEOTIDE SEQUENCE [LARGE SCALE GENOMIC DNA]</scope>
    <source>
        <strain evidence="2">JS21-1</strain>
    </source>
</reference>
<organism evidence="1 2">
    <name type="scientific">Sphingomonas palmae</name>
    <dbReference type="NCBI Taxonomy" id="1855283"/>
    <lineage>
        <taxon>Bacteria</taxon>
        <taxon>Pseudomonadati</taxon>
        <taxon>Pseudomonadota</taxon>
        <taxon>Alphaproteobacteria</taxon>
        <taxon>Sphingomonadales</taxon>
        <taxon>Sphingomonadaceae</taxon>
        <taxon>Sphingomonas</taxon>
    </lineage>
</organism>
<keyword evidence="2" id="KW-1185">Reference proteome</keyword>
<dbReference type="Proteomes" id="UP000199214">
    <property type="component" value="Unassembled WGS sequence"/>
</dbReference>
<evidence type="ECO:0000313" key="2">
    <source>
        <dbReference type="Proteomes" id="UP000199214"/>
    </source>
</evidence>
<accession>A0A1H7J0V8</accession>
<dbReference type="AlphaFoldDB" id="A0A1H7J0V8"/>
<dbReference type="OrthoDB" id="7916376at2"/>
<dbReference type="RefSeq" id="WP_093003590.1">
    <property type="nucleotide sequence ID" value="NZ_FNZZ01000001.1"/>
</dbReference>
<gene>
    <name evidence="1" type="ORF">SAMN05216382_0908</name>
</gene>